<dbReference type="GO" id="GO:0016787">
    <property type="term" value="F:hydrolase activity"/>
    <property type="evidence" value="ECO:0007669"/>
    <property type="project" value="UniProtKB-KW"/>
</dbReference>
<dbReference type="Gene3D" id="3.40.50.1240">
    <property type="entry name" value="Phosphoglycerate mutase-like"/>
    <property type="match status" value="1"/>
</dbReference>
<dbReference type="AlphaFoldDB" id="A0A840QE58"/>
<proteinExistence type="predicted"/>
<dbReference type="Proteomes" id="UP000584374">
    <property type="component" value="Unassembled WGS sequence"/>
</dbReference>
<dbReference type="SUPFAM" id="SSF53254">
    <property type="entry name" value="Phosphoglycerate mutase-like"/>
    <property type="match status" value="1"/>
</dbReference>
<gene>
    <name evidence="3" type="ORF">BJ970_004299</name>
</gene>
<dbReference type="PANTHER" id="PTHR47623:SF1">
    <property type="entry name" value="OS09G0287300 PROTEIN"/>
    <property type="match status" value="1"/>
</dbReference>
<evidence type="ECO:0000313" key="3">
    <source>
        <dbReference type="EMBL" id="MBB5156765.1"/>
    </source>
</evidence>
<organism evidence="3 4">
    <name type="scientific">Saccharopolyspora phatthalungensis</name>
    <dbReference type="NCBI Taxonomy" id="664693"/>
    <lineage>
        <taxon>Bacteria</taxon>
        <taxon>Bacillati</taxon>
        <taxon>Actinomycetota</taxon>
        <taxon>Actinomycetes</taxon>
        <taxon>Pseudonocardiales</taxon>
        <taxon>Pseudonocardiaceae</taxon>
        <taxon>Saccharopolyspora</taxon>
    </lineage>
</organism>
<keyword evidence="4" id="KW-1185">Reference proteome</keyword>
<dbReference type="CDD" id="cd07067">
    <property type="entry name" value="HP_PGM_like"/>
    <property type="match status" value="1"/>
</dbReference>
<dbReference type="EC" id="3.1.3.-" evidence="3"/>
<dbReference type="EMBL" id="JACHIW010000001">
    <property type="protein sequence ID" value="MBB5156765.1"/>
    <property type="molecule type" value="Genomic_DNA"/>
</dbReference>
<dbReference type="Pfam" id="PF00300">
    <property type="entry name" value="His_Phos_1"/>
    <property type="match status" value="1"/>
</dbReference>
<protein>
    <submittedName>
        <fullName evidence="3">Phosphohistidine phosphatase</fullName>
        <ecNumber evidence="3">3.1.3.-</ecNumber>
    </submittedName>
</protein>
<dbReference type="RefSeq" id="WP_184727838.1">
    <property type="nucleotide sequence ID" value="NZ_JACHIW010000001.1"/>
</dbReference>
<dbReference type="SMART" id="SM00855">
    <property type="entry name" value="PGAM"/>
    <property type="match status" value="1"/>
</dbReference>
<evidence type="ECO:0000256" key="2">
    <source>
        <dbReference type="SAM" id="MobiDB-lite"/>
    </source>
</evidence>
<evidence type="ECO:0000313" key="4">
    <source>
        <dbReference type="Proteomes" id="UP000584374"/>
    </source>
</evidence>
<feature type="region of interest" description="Disordered" evidence="2">
    <location>
        <begin position="18"/>
        <end position="38"/>
    </location>
</feature>
<comment type="caution">
    <text evidence="3">The sequence shown here is derived from an EMBL/GenBank/DDBJ whole genome shotgun (WGS) entry which is preliminary data.</text>
</comment>
<reference evidence="3 4" key="1">
    <citation type="submission" date="2020-08" db="EMBL/GenBank/DDBJ databases">
        <title>Sequencing the genomes of 1000 actinobacteria strains.</title>
        <authorList>
            <person name="Klenk H.-P."/>
        </authorList>
    </citation>
    <scope>NUCLEOTIDE SEQUENCE [LARGE SCALE GENOMIC DNA]</scope>
    <source>
        <strain evidence="3 4">DSM 45584</strain>
    </source>
</reference>
<sequence length="162" mass="17645">MIDVQRRLVLIRHAKSAWPDDVDDSDRPLTERGRRDAPAAGRWLRENAAAIEFVLCSPAVRARQTWALAAPEIPAEPKVKYDDRIYAASARELLAVIREIPSTVMTAAVVGHNPGLEDLVQLLTDEPAELKTAAIALLSSPAAWSEVGQSWAAGATYVKPRG</sequence>
<dbReference type="InterPro" id="IPR013078">
    <property type="entry name" value="His_Pase_superF_clade-1"/>
</dbReference>
<feature type="binding site" evidence="1">
    <location>
        <position position="61"/>
    </location>
    <ligand>
        <name>substrate</name>
    </ligand>
</feature>
<accession>A0A840QE58</accession>
<feature type="compositionally biased region" description="Basic and acidic residues" evidence="2">
    <location>
        <begin position="25"/>
        <end position="37"/>
    </location>
</feature>
<dbReference type="PANTHER" id="PTHR47623">
    <property type="entry name" value="OS09G0287300 PROTEIN"/>
    <property type="match status" value="1"/>
</dbReference>
<dbReference type="InterPro" id="IPR029033">
    <property type="entry name" value="His_PPase_superfam"/>
</dbReference>
<name>A0A840QE58_9PSEU</name>
<evidence type="ECO:0000256" key="1">
    <source>
        <dbReference type="PIRSR" id="PIRSR613078-2"/>
    </source>
</evidence>
<keyword evidence="3" id="KW-0378">Hydrolase</keyword>